<organism evidence="1 2">
    <name type="scientific">Actinomadura vinacea</name>
    <dbReference type="NCBI Taxonomy" id="115336"/>
    <lineage>
        <taxon>Bacteria</taxon>
        <taxon>Bacillati</taxon>
        <taxon>Actinomycetota</taxon>
        <taxon>Actinomycetes</taxon>
        <taxon>Streptosporangiales</taxon>
        <taxon>Thermomonosporaceae</taxon>
        <taxon>Actinomadura</taxon>
    </lineage>
</organism>
<gene>
    <name evidence="1" type="ORF">GCM10010191_47870</name>
</gene>
<evidence type="ECO:0000313" key="2">
    <source>
        <dbReference type="Proteomes" id="UP001501231"/>
    </source>
</evidence>
<dbReference type="RefSeq" id="WP_344591742.1">
    <property type="nucleotide sequence ID" value="NZ_BAAARW010000019.1"/>
</dbReference>
<evidence type="ECO:0000313" key="1">
    <source>
        <dbReference type="EMBL" id="GAA2429055.1"/>
    </source>
</evidence>
<evidence type="ECO:0008006" key="3">
    <source>
        <dbReference type="Google" id="ProtNLM"/>
    </source>
</evidence>
<reference evidence="1 2" key="1">
    <citation type="journal article" date="2019" name="Int. J. Syst. Evol. Microbiol.">
        <title>The Global Catalogue of Microorganisms (GCM) 10K type strain sequencing project: providing services to taxonomists for standard genome sequencing and annotation.</title>
        <authorList>
            <consortium name="The Broad Institute Genomics Platform"/>
            <consortium name="The Broad Institute Genome Sequencing Center for Infectious Disease"/>
            <person name="Wu L."/>
            <person name="Ma J."/>
        </authorList>
    </citation>
    <scope>NUCLEOTIDE SEQUENCE [LARGE SCALE GENOMIC DNA]</scope>
    <source>
        <strain evidence="1 2">JCM 3325</strain>
    </source>
</reference>
<name>A0ABN3JFS2_9ACTN</name>
<protein>
    <recommendedName>
        <fullName evidence="3">DUF695 domain-containing protein</fullName>
    </recommendedName>
</protein>
<comment type="caution">
    <text evidence="1">The sequence shown here is derived from an EMBL/GenBank/DDBJ whole genome shotgun (WGS) entry which is preliminary data.</text>
</comment>
<keyword evidence="2" id="KW-1185">Reference proteome</keyword>
<dbReference type="EMBL" id="BAAARW010000019">
    <property type="protein sequence ID" value="GAA2429055.1"/>
    <property type="molecule type" value="Genomic_DNA"/>
</dbReference>
<accession>A0ABN3JFS2</accession>
<sequence length="164" mass="18745">MADYRVLLEAETPLPDGHIALATVRPGQVRLAIDPNHISRPLVDDLEEYFRHLAHAPVLCVVPERVGQIDRAEWDCAYERADPDRLPGRTFGLRIGQDEVTGRPWYLFVVRADMMSAELCDEFNNWLLPRYVPAMPYTATYHPEWLPPRASPIVHPPRAAVLVR</sequence>
<proteinExistence type="predicted"/>
<dbReference type="Proteomes" id="UP001501231">
    <property type="component" value="Unassembled WGS sequence"/>
</dbReference>